<organism evidence="3 4">
    <name type="scientific">Absidia repens</name>
    <dbReference type="NCBI Taxonomy" id="90262"/>
    <lineage>
        <taxon>Eukaryota</taxon>
        <taxon>Fungi</taxon>
        <taxon>Fungi incertae sedis</taxon>
        <taxon>Mucoromycota</taxon>
        <taxon>Mucoromycotina</taxon>
        <taxon>Mucoromycetes</taxon>
        <taxon>Mucorales</taxon>
        <taxon>Cunninghamellaceae</taxon>
        <taxon>Absidia</taxon>
    </lineage>
</organism>
<dbReference type="AlphaFoldDB" id="A0A1X2IXM9"/>
<evidence type="ECO:0000313" key="3">
    <source>
        <dbReference type="EMBL" id="ORZ24050.1"/>
    </source>
</evidence>
<dbReference type="OrthoDB" id="6499973at2759"/>
<evidence type="ECO:0000256" key="2">
    <source>
        <dbReference type="SAM" id="Phobius"/>
    </source>
</evidence>
<gene>
    <name evidence="3" type="ORF">BCR42DRAFT_84470</name>
</gene>
<accession>A0A1X2IXM9</accession>
<keyword evidence="2" id="KW-1133">Transmembrane helix</keyword>
<feature type="transmembrane region" description="Helical" evidence="2">
    <location>
        <begin position="84"/>
        <end position="104"/>
    </location>
</feature>
<reference evidence="3 4" key="1">
    <citation type="submission" date="2016-07" db="EMBL/GenBank/DDBJ databases">
        <title>Pervasive Adenine N6-methylation of Active Genes in Fungi.</title>
        <authorList>
            <consortium name="DOE Joint Genome Institute"/>
            <person name="Mondo S.J."/>
            <person name="Dannebaum R.O."/>
            <person name="Kuo R.C."/>
            <person name="Labutti K."/>
            <person name="Haridas S."/>
            <person name="Kuo A."/>
            <person name="Salamov A."/>
            <person name="Ahrendt S.R."/>
            <person name="Lipzen A."/>
            <person name="Sullivan W."/>
            <person name="Andreopoulos W.B."/>
            <person name="Clum A."/>
            <person name="Lindquist E."/>
            <person name="Daum C."/>
            <person name="Ramamoorthy G.K."/>
            <person name="Gryganskyi A."/>
            <person name="Culley D."/>
            <person name="Magnuson J.K."/>
            <person name="James T.Y."/>
            <person name="O'Malley M.A."/>
            <person name="Stajich J.E."/>
            <person name="Spatafora J.W."/>
            <person name="Visel A."/>
            <person name="Grigoriev I.V."/>
        </authorList>
    </citation>
    <scope>NUCLEOTIDE SEQUENCE [LARGE SCALE GENOMIC DNA]</scope>
    <source>
        <strain evidence="3 4">NRRL 1336</strain>
    </source>
</reference>
<protein>
    <submittedName>
        <fullName evidence="3">Uncharacterized protein</fullName>
    </submittedName>
</protein>
<dbReference type="EMBL" id="MCGE01000002">
    <property type="protein sequence ID" value="ORZ24050.1"/>
    <property type="molecule type" value="Genomic_DNA"/>
</dbReference>
<evidence type="ECO:0000256" key="1">
    <source>
        <dbReference type="SAM" id="MobiDB-lite"/>
    </source>
</evidence>
<name>A0A1X2IXM9_9FUNG</name>
<evidence type="ECO:0000313" key="4">
    <source>
        <dbReference type="Proteomes" id="UP000193560"/>
    </source>
</evidence>
<keyword evidence="2" id="KW-0472">Membrane</keyword>
<feature type="compositionally biased region" description="Basic and acidic residues" evidence="1">
    <location>
        <begin position="43"/>
        <end position="62"/>
    </location>
</feature>
<feature type="region of interest" description="Disordered" evidence="1">
    <location>
        <begin position="1"/>
        <end position="73"/>
    </location>
</feature>
<keyword evidence="4" id="KW-1185">Reference proteome</keyword>
<dbReference type="Proteomes" id="UP000193560">
    <property type="component" value="Unassembled WGS sequence"/>
</dbReference>
<proteinExistence type="predicted"/>
<comment type="caution">
    <text evidence="3">The sequence shown here is derived from an EMBL/GenBank/DDBJ whole genome shotgun (WGS) entry which is preliminary data.</text>
</comment>
<keyword evidence="2" id="KW-0812">Transmembrane</keyword>
<sequence>MGSEVIYNHGSGPDSLATVYDSPSNIIIEDQDGGNRTATSYPVEHDAEANQKEKEGQSHQDPSDIENNDASSVSLPPLDGARGWLVILGAFFIQVLCFGTASSWGEFSF</sequence>